<dbReference type="KEGG" id="glz:GLAREA_02241"/>
<feature type="compositionally biased region" description="Basic and acidic residues" evidence="1">
    <location>
        <begin position="80"/>
        <end position="91"/>
    </location>
</feature>
<dbReference type="Proteomes" id="UP000016922">
    <property type="component" value="Unassembled WGS sequence"/>
</dbReference>
<keyword evidence="3" id="KW-1185">Reference proteome</keyword>
<evidence type="ECO:0000313" key="3">
    <source>
        <dbReference type="Proteomes" id="UP000016922"/>
    </source>
</evidence>
<dbReference type="AlphaFoldDB" id="S3CMA3"/>
<evidence type="ECO:0000256" key="1">
    <source>
        <dbReference type="SAM" id="MobiDB-lite"/>
    </source>
</evidence>
<sequence>MSRQPPVKRPALIGEEMEKWIKEGSSSSTVDKPEKKTGPYLLDDNAFDITPTDGLHGTIFFRYDKSNDKVHATYRCPAKQCDKDSDRSDRKNKSKGHVVDPGLEKCDMCTKPLLSSGVDKQKAAEATAKFKKIYDKSYRRFFDGRAI</sequence>
<evidence type="ECO:0000313" key="2">
    <source>
        <dbReference type="EMBL" id="EPE26329.1"/>
    </source>
</evidence>
<organism evidence="2 3">
    <name type="scientific">Glarea lozoyensis (strain ATCC 20868 / MF5171)</name>
    <dbReference type="NCBI Taxonomy" id="1116229"/>
    <lineage>
        <taxon>Eukaryota</taxon>
        <taxon>Fungi</taxon>
        <taxon>Dikarya</taxon>
        <taxon>Ascomycota</taxon>
        <taxon>Pezizomycotina</taxon>
        <taxon>Leotiomycetes</taxon>
        <taxon>Helotiales</taxon>
        <taxon>Helotiaceae</taxon>
        <taxon>Glarea</taxon>
    </lineage>
</organism>
<dbReference type="EMBL" id="KE145371">
    <property type="protein sequence ID" value="EPE26329.1"/>
    <property type="molecule type" value="Genomic_DNA"/>
</dbReference>
<dbReference type="RefSeq" id="XP_008087648.1">
    <property type="nucleotide sequence ID" value="XM_008089457.1"/>
</dbReference>
<accession>S3CMA3</accession>
<gene>
    <name evidence="2" type="ORF">GLAREA_02241</name>
</gene>
<feature type="region of interest" description="Disordered" evidence="1">
    <location>
        <begin position="1"/>
        <end position="42"/>
    </location>
</feature>
<reference evidence="2 3" key="1">
    <citation type="journal article" date="2013" name="BMC Genomics">
        <title>Genomics-driven discovery of the pneumocandin biosynthetic gene cluster in the fungus Glarea lozoyensis.</title>
        <authorList>
            <person name="Chen L."/>
            <person name="Yue Q."/>
            <person name="Zhang X."/>
            <person name="Xiang M."/>
            <person name="Wang C."/>
            <person name="Li S."/>
            <person name="Che Y."/>
            <person name="Ortiz-Lopez F.J."/>
            <person name="Bills G.F."/>
            <person name="Liu X."/>
            <person name="An Z."/>
        </authorList>
    </citation>
    <scope>NUCLEOTIDE SEQUENCE [LARGE SCALE GENOMIC DNA]</scope>
    <source>
        <strain evidence="3">ATCC 20868 / MF5171</strain>
    </source>
</reference>
<dbReference type="GeneID" id="19461299"/>
<name>S3CMA3_GLAL2</name>
<proteinExistence type="predicted"/>
<feature type="region of interest" description="Disordered" evidence="1">
    <location>
        <begin position="79"/>
        <end position="100"/>
    </location>
</feature>
<protein>
    <submittedName>
        <fullName evidence="2">Uncharacterized protein</fullName>
    </submittedName>
</protein>
<dbReference type="HOGENOM" id="CLU_1768252_0_0_1"/>